<feature type="compositionally biased region" description="Low complexity" evidence="1">
    <location>
        <begin position="80"/>
        <end position="96"/>
    </location>
</feature>
<dbReference type="InterPro" id="IPR037293">
    <property type="entry name" value="Gal_Oxidase_central_sf"/>
</dbReference>
<accession>A0A239EX77</accession>
<keyword evidence="3" id="KW-1185">Reference proteome</keyword>
<proteinExistence type="predicted"/>
<sequence>MKHEEERIPAKRRREAMFCLHHPFLLIAVAWSLSACGGGGGAGGTGGTGGIGGGGAATAGSEAASPVALKNNGSQSGAESTQQTGTATPPAASQPEAAPPEPTAPTKPMGEWSPVYEWPQVAVNLTLLPDARLISWSSRYDDHSPNAGNSAEVYMMEVPIGGTPTNPVYLPNPNTKLFCSGQTFLPDGRLLVTGGETAFGGSADTNIFDYRTNTWQQVEGMSGPRWYPTSTMLANGEILTLGGIMDATKQDTNLLPQVWKTTGGWRNLTNAQYDVGMYPRMHLAPNGQVFMAGIDPLTRYLDTSGNGKWTDVAVQNFDMQARDYGSSVMYGDGKVLVMGGRRSAD</sequence>
<protein>
    <submittedName>
        <fullName evidence="2">Galactose oxidase, central domain</fullName>
    </submittedName>
</protein>
<evidence type="ECO:0000313" key="3">
    <source>
        <dbReference type="Proteomes" id="UP000198284"/>
    </source>
</evidence>
<dbReference type="AlphaFoldDB" id="A0A239EX77"/>
<name>A0A239EX77_9BURK</name>
<dbReference type="EMBL" id="FZOT01000003">
    <property type="protein sequence ID" value="SNS48424.1"/>
    <property type="molecule type" value="Genomic_DNA"/>
</dbReference>
<dbReference type="Proteomes" id="UP000198284">
    <property type="component" value="Unassembled WGS sequence"/>
</dbReference>
<dbReference type="PANTHER" id="PTHR32208">
    <property type="entry name" value="SECRETED PROTEIN-RELATED"/>
    <property type="match status" value="1"/>
</dbReference>
<dbReference type="PANTHER" id="PTHR32208:SF21">
    <property type="entry name" value="LOW QUALITY PROTEIN: ALDEHYDE OXIDASE GLOX-LIKE"/>
    <property type="match status" value="1"/>
</dbReference>
<dbReference type="SUPFAM" id="SSF50965">
    <property type="entry name" value="Galactose oxidase, central domain"/>
    <property type="match status" value="1"/>
</dbReference>
<dbReference type="Gene3D" id="2.130.10.80">
    <property type="entry name" value="Galactose oxidase/kelch, beta-propeller"/>
    <property type="match status" value="1"/>
</dbReference>
<feature type="region of interest" description="Disordered" evidence="1">
    <location>
        <begin position="67"/>
        <end position="111"/>
    </location>
</feature>
<evidence type="ECO:0000313" key="2">
    <source>
        <dbReference type="EMBL" id="SNS48424.1"/>
    </source>
</evidence>
<organism evidence="2 3">
    <name type="scientific">Noviherbaspirillum humi</name>
    <dbReference type="NCBI Taxonomy" id="1688639"/>
    <lineage>
        <taxon>Bacteria</taxon>
        <taxon>Pseudomonadati</taxon>
        <taxon>Pseudomonadota</taxon>
        <taxon>Betaproteobacteria</taxon>
        <taxon>Burkholderiales</taxon>
        <taxon>Oxalobacteraceae</taxon>
        <taxon>Noviherbaspirillum</taxon>
    </lineage>
</organism>
<evidence type="ECO:0000256" key="1">
    <source>
        <dbReference type="SAM" id="MobiDB-lite"/>
    </source>
</evidence>
<reference evidence="2 3" key="1">
    <citation type="submission" date="2017-06" db="EMBL/GenBank/DDBJ databases">
        <authorList>
            <person name="Kim H.J."/>
            <person name="Triplett B.A."/>
        </authorList>
    </citation>
    <scope>NUCLEOTIDE SEQUENCE [LARGE SCALE GENOMIC DNA]</scope>
    <source>
        <strain evidence="2 3">U15</strain>
    </source>
</reference>
<dbReference type="InterPro" id="IPR011043">
    <property type="entry name" value="Gal_Oxase/kelch_b-propeller"/>
</dbReference>
<gene>
    <name evidence="2" type="ORF">SAMN06265795_10330</name>
</gene>